<protein>
    <submittedName>
        <fullName evidence="1">Uncharacterized protein</fullName>
    </submittedName>
</protein>
<sequence>MLFNLRNINIQYHRGLAQKYSSIFTDNFFIKYPLKTINDLPNFFARQHIKDYYRTFVTEH</sequence>
<reference evidence="1 2" key="1">
    <citation type="submission" date="2018-05" db="EMBL/GenBank/DDBJ databases">
        <title>Chitinophaga sp. K3CV102501T nov., isolated from isolated from a monsoon evergreen broad-leaved forest soil.</title>
        <authorList>
            <person name="Lv Y."/>
        </authorList>
    </citation>
    <scope>NUCLEOTIDE SEQUENCE [LARGE SCALE GENOMIC DNA]</scope>
    <source>
        <strain evidence="1 2">GDMCC 1.1325</strain>
    </source>
</reference>
<evidence type="ECO:0000313" key="1">
    <source>
        <dbReference type="EMBL" id="RBL92414.1"/>
    </source>
</evidence>
<dbReference type="EMBL" id="QFFJ01000001">
    <property type="protein sequence ID" value="RBL92414.1"/>
    <property type="molecule type" value="Genomic_DNA"/>
</dbReference>
<name>A0A365Y371_9BACT</name>
<gene>
    <name evidence="1" type="ORF">DF182_07480</name>
</gene>
<comment type="caution">
    <text evidence="1">The sequence shown here is derived from an EMBL/GenBank/DDBJ whole genome shotgun (WGS) entry which is preliminary data.</text>
</comment>
<dbReference type="AlphaFoldDB" id="A0A365Y371"/>
<organism evidence="1 2">
    <name type="scientific">Chitinophaga flava</name>
    <dbReference type="NCBI Taxonomy" id="2259036"/>
    <lineage>
        <taxon>Bacteria</taxon>
        <taxon>Pseudomonadati</taxon>
        <taxon>Bacteroidota</taxon>
        <taxon>Chitinophagia</taxon>
        <taxon>Chitinophagales</taxon>
        <taxon>Chitinophagaceae</taxon>
        <taxon>Chitinophaga</taxon>
    </lineage>
</organism>
<proteinExistence type="predicted"/>
<dbReference type="Proteomes" id="UP000253410">
    <property type="component" value="Unassembled WGS sequence"/>
</dbReference>
<evidence type="ECO:0000313" key="2">
    <source>
        <dbReference type="Proteomes" id="UP000253410"/>
    </source>
</evidence>
<keyword evidence="2" id="KW-1185">Reference proteome</keyword>
<accession>A0A365Y371</accession>